<reference evidence="1 2" key="1">
    <citation type="submission" date="2022-01" db="EMBL/GenBank/DDBJ databases">
        <title>A chromosomal length assembly of Cordylochernes scorpioides.</title>
        <authorList>
            <person name="Zeh D."/>
            <person name="Zeh J."/>
        </authorList>
    </citation>
    <scope>NUCLEOTIDE SEQUENCE [LARGE SCALE GENOMIC DNA]</scope>
    <source>
        <strain evidence="1">IN4F17</strain>
        <tissue evidence="1">Whole Body</tissue>
    </source>
</reference>
<organism evidence="1 2">
    <name type="scientific">Cordylochernes scorpioides</name>
    <dbReference type="NCBI Taxonomy" id="51811"/>
    <lineage>
        <taxon>Eukaryota</taxon>
        <taxon>Metazoa</taxon>
        <taxon>Ecdysozoa</taxon>
        <taxon>Arthropoda</taxon>
        <taxon>Chelicerata</taxon>
        <taxon>Arachnida</taxon>
        <taxon>Pseudoscorpiones</taxon>
        <taxon>Cheliferoidea</taxon>
        <taxon>Chernetidae</taxon>
        <taxon>Cordylochernes</taxon>
    </lineage>
</organism>
<dbReference type="PANTHER" id="PTHR33964">
    <property type="entry name" value="RE45066P-RELATED"/>
    <property type="match status" value="1"/>
</dbReference>
<gene>
    <name evidence="1" type="ORF">LAZ67_8003565</name>
</gene>
<proteinExistence type="predicted"/>
<dbReference type="Proteomes" id="UP001235939">
    <property type="component" value="Chromosome 08"/>
</dbReference>
<evidence type="ECO:0000313" key="1">
    <source>
        <dbReference type="EMBL" id="UYV71515.1"/>
    </source>
</evidence>
<keyword evidence="2" id="KW-1185">Reference proteome</keyword>
<dbReference type="PANTHER" id="PTHR33964:SF1">
    <property type="entry name" value="RE45066P"/>
    <property type="match status" value="1"/>
</dbReference>
<name>A0ABY6KRN2_9ARAC</name>
<dbReference type="EMBL" id="CP092870">
    <property type="protein sequence ID" value="UYV71515.1"/>
    <property type="molecule type" value="Genomic_DNA"/>
</dbReference>
<sequence length="164" mass="18408">MFAVRSGYNRFNQCVHDVIEPKCGAETVQYSTQMFEMIATTMPRTICSNFQDDRCEQLLPPSGTQPEGSQSNISDSFVDMFTVRSGYNRFNQCVHDVIEPKCGAETVQYSTQMFEMIATTMPRTICSNFQDDRCEQLLPPSGTQPEGSQSKSALARLLSAFLNN</sequence>
<evidence type="ECO:0008006" key="3">
    <source>
        <dbReference type="Google" id="ProtNLM"/>
    </source>
</evidence>
<evidence type="ECO:0000313" key="2">
    <source>
        <dbReference type="Proteomes" id="UP001235939"/>
    </source>
</evidence>
<accession>A0ABY6KRN2</accession>
<protein>
    <recommendedName>
        <fullName evidence="3">DUF19 domain-containing protein</fullName>
    </recommendedName>
</protein>